<evidence type="ECO:0000256" key="1">
    <source>
        <dbReference type="ARBA" id="ARBA00022801"/>
    </source>
</evidence>
<dbReference type="AlphaFoldDB" id="F3ZNW7"/>
<dbReference type="SUPFAM" id="SSF51011">
    <property type="entry name" value="Glycosyl hydrolase domain"/>
    <property type="match status" value="1"/>
</dbReference>
<dbReference type="Pfam" id="PF09087">
    <property type="entry name" value="Cyc-maltodext_N"/>
    <property type="match status" value="1"/>
</dbReference>
<evidence type="ECO:0000313" key="6">
    <source>
        <dbReference type="Proteomes" id="UP000018439"/>
    </source>
</evidence>
<reference evidence="5 6" key="1">
    <citation type="journal article" date="2011" name="Stand. Genomic Sci.">
        <title>Non-contiguous finished genome sequence of Bacteroides coprosuis type strain (PC139).</title>
        <authorList>
            <person name="Land M."/>
            <person name="Held B."/>
            <person name="Gronow S."/>
            <person name="Abt B."/>
            <person name="Lucas S."/>
            <person name="Del Rio T.G."/>
            <person name="Nolan M."/>
            <person name="Tice H."/>
            <person name="Cheng J.F."/>
            <person name="Pitluck S."/>
            <person name="Liolios K."/>
            <person name="Pagani I."/>
            <person name="Ivanova N."/>
            <person name="Mavromatis K."/>
            <person name="Mikhailova N."/>
            <person name="Pati A."/>
            <person name="Tapia R."/>
            <person name="Han C."/>
            <person name="Goodwin L."/>
            <person name="Chen A."/>
            <person name="Palaniappan K."/>
            <person name="Hauser L."/>
            <person name="Brambilla E.M."/>
            <person name="Rohde M."/>
            <person name="Goker M."/>
            <person name="Detter J.C."/>
            <person name="Woyke T."/>
            <person name="Bristow J."/>
            <person name="Eisen J.A."/>
            <person name="Markowitz V."/>
            <person name="Hugenholtz P."/>
            <person name="Kyrpides N.C."/>
            <person name="Klenk H.P."/>
            <person name="Lapidus A."/>
        </authorList>
    </citation>
    <scope>NUCLEOTIDE SEQUENCE</scope>
    <source>
        <strain evidence="5 6">DSM 18011</strain>
    </source>
</reference>
<evidence type="ECO:0000259" key="4">
    <source>
        <dbReference type="SMART" id="SM00642"/>
    </source>
</evidence>
<feature type="domain" description="Glycosyl hydrolase family 13 catalytic" evidence="4">
    <location>
        <begin position="127"/>
        <end position="528"/>
    </location>
</feature>
<dbReference type="EC" id="3.2.1.54" evidence="5"/>
<dbReference type="SUPFAM" id="SSF51445">
    <property type="entry name" value="(Trans)glycosidases"/>
    <property type="match status" value="1"/>
</dbReference>
<name>F3ZNW7_9BACE</name>
<dbReference type="SUPFAM" id="SSF81296">
    <property type="entry name" value="E set domains"/>
    <property type="match status" value="1"/>
</dbReference>
<dbReference type="Gene3D" id="2.60.40.10">
    <property type="entry name" value="Immunoglobulins"/>
    <property type="match status" value="1"/>
</dbReference>
<dbReference type="PANTHER" id="PTHR10357">
    <property type="entry name" value="ALPHA-AMYLASE FAMILY MEMBER"/>
    <property type="match status" value="1"/>
</dbReference>
<dbReference type="InterPro" id="IPR013780">
    <property type="entry name" value="Glyco_hydro_b"/>
</dbReference>
<dbReference type="InterPro" id="IPR017853">
    <property type="entry name" value="GH"/>
</dbReference>
<dbReference type="Pfam" id="PF00128">
    <property type="entry name" value="Alpha-amylase"/>
    <property type="match status" value="1"/>
</dbReference>
<dbReference type="InterPro" id="IPR013783">
    <property type="entry name" value="Ig-like_fold"/>
</dbReference>
<dbReference type="InterPro" id="IPR014756">
    <property type="entry name" value="Ig_E-set"/>
</dbReference>
<dbReference type="GO" id="GO:0005975">
    <property type="term" value="P:carbohydrate metabolic process"/>
    <property type="evidence" value="ECO:0007669"/>
    <property type="project" value="InterPro"/>
</dbReference>
<keyword evidence="1 5" id="KW-0378">Hydrolase</keyword>
<dbReference type="HOGENOM" id="CLU_006462_7_3_10"/>
<dbReference type="SMART" id="SM00642">
    <property type="entry name" value="Aamy"/>
    <property type="match status" value="1"/>
</dbReference>
<keyword evidence="2 5" id="KW-0326">Glycosidase</keyword>
<accession>F3ZNW7</accession>
<evidence type="ECO:0000313" key="5">
    <source>
        <dbReference type="EMBL" id="EGJ71543.1"/>
    </source>
</evidence>
<gene>
    <name evidence="5" type="ORF">Bcop_1345</name>
</gene>
<dbReference type="InterPro" id="IPR019492">
    <property type="entry name" value="Cyclo-malto-dextrinase_C"/>
</dbReference>
<keyword evidence="3" id="KW-0732">Signal</keyword>
<dbReference type="GO" id="GO:0047798">
    <property type="term" value="F:cyclomaltodextrinase activity"/>
    <property type="evidence" value="ECO:0007669"/>
    <property type="project" value="UniProtKB-EC"/>
</dbReference>
<keyword evidence="6" id="KW-1185">Reference proteome</keyword>
<feature type="chain" id="PRO_5003305359" evidence="3">
    <location>
        <begin position="22"/>
        <end position="617"/>
    </location>
</feature>
<dbReference type="STRING" id="679937.Bcop_1345"/>
<proteinExistence type="predicted"/>
<dbReference type="Pfam" id="PF10438">
    <property type="entry name" value="Cyc-maltodext_C"/>
    <property type="match status" value="1"/>
</dbReference>
<evidence type="ECO:0000256" key="3">
    <source>
        <dbReference type="SAM" id="SignalP"/>
    </source>
</evidence>
<dbReference type="eggNOG" id="COG0366">
    <property type="taxonomic scope" value="Bacteria"/>
</dbReference>
<dbReference type="CDD" id="cd11340">
    <property type="entry name" value="AmyAc_bac_CMD_like_3"/>
    <property type="match status" value="1"/>
</dbReference>
<dbReference type="EMBL" id="CM001167">
    <property type="protein sequence ID" value="EGJ71543.1"/>
    <property type="molecule type" value="Genomic_DNA"/>
</dbReference>
<dbReference type="InterPro" id="IPR006047">
    <property type="entry name" value="GH13_cat_dom"/>
</dbReference>
<evidence type="ECO:0000256" key="2">
    <source>
        <dbReference type="ARBA" id="ARBA00023295"/>
    </source>
</evidence>
<organism evidence="5 6">
    <name type="scientific">Bacteroides coprosuis DSM 18011</name>
    <dbReference type="NCBI Taxonomy" id="679937"/>
    <lineage>
        <taxon>Bacteria</taxon>
        <taxon>Pseudomonadati</taxon>
        <taxon>Bacteroidota</taxon>
        <taxon>Bacteroidia</taxon>
        <taxon>Bacteroidales</taxon>
        <taxon>Bacteroidaceae</taxon>
        <taxon>Bacteroides</taxon>
    </lineage>
</organism>
<protein>
    <submittedName>
        <fullName evidence="5">Cyclomaltodextrinase</fullName>
        <ecNumber evidence="5">3.2.1.54</ecNumber>
    </submittedName>
</protein>
<sequence length="617" mass="71109">MLRKIQLFILACIMSAFSAFSMEVDLVHPSSWWVGMKNTSLQVMLHGENLAGSQVTLSSDKIKIDEIVNLENPNYLILYLDVSKAEPEKFTIELRKGKEKKSIPYELKARNNELKAQGFTSEDVLYLIMPDRFANGNPSNDVVKGMREEKVDRANPSARHGGDIQGIRNHLNYIADLGVTAIWLNPVQENDMTGGSYHGYAITNYYEVDKRFGSNEEFVSLVDESHQKGLKVVMDMIFNHCGSEHIFFTDKPAHDWFNFQENFTQTSYKTIPQFDPYTSTYDFEAAVDGWFVEVMPDLNQRNRHVAKYLTQNSIWWIEYAGIDGIRQDTHPYADFDFMSNWCKEVREEYPDFSIVGETWLNTNVAISYWQENSKLAYPKNSHLPVVMDFPMAYLLNSAFDEETSTWSQGLSKFYEYLAEDRVYANPNNLLIFFDNHDMTRFYATEEQTKDFNRYKQALAFLLTTRGIPELYYGTEILMYGNKDNGDGALRKDFPGGWADDSVNAFQSSGRTEAQQRVFDYTKKLLNWRKGNKVVSKGSLKHFSPTDQVYVYKRSYEDNSILVILNGSKENKEIDLQQYAEVLDTVQMGKDVISGKTFDLTQRALTLEGKDVVILELK</sequence>
<dbReference type="Gene3D" id="3.20.20.80">
    <property type="entry name" value="Glycosidases"/>
    <property type="match status" value="1"/>
</dbReference>
<dbReference type="OrthoDB" id="9805159at2"/>
<dbReference type="Gene3D" id="2.60.40.1180">
    <property type="entry name" value="Golgi alpha-mannosidase II"/>
    <property type="match status" value="1"/>
</dbReference>
<dbReference type="Proteomes" id="UP000018439">
    <property type="component" value="Chromosome"/>
</dbReference>
<feature type="signal peptide" evidence="3">
    <location>
        <begin position="1"/>
        <end position="21"/>
    </location>
</feature>
<dbReference type="PANTHER" id="PTHR10357:SF210">
    <property type="entry name" value="MALTODEXTRIN GLUCOSIDASE"/>
    <property type="match status" value="1"/>
</dbReference>
<dbReference type="InterPro" id="IPR015171">
    <property type="entry name" value="Cyc-maltodext_N"/>
</dbReference>